<organism evidence="1 2">
    <name type="scientific">Polaribacter glomeratus</name>
    <dbReference type="NCBI Taxonomy" id="102"/>
    <lineage>
        <taxon>Bacteria</taxon>
        <taxon>Pseudomonadati</taxon>
        <taxon>Bacteroidota</taxon>
        <taxon>Flavobacteriia</taxon>
        <taxon>Flavobacteriales</taxon>
        <taxon>Flavobacteriaceae</taxon>
    </lineage>
</organism>
<name>A0A2S7WWE7_9FLAO</name>
<protein>
    <submittedName>
        <fullName evidence="1">Uncharacterized protein</fullName>
    </submittedName>
</protein>
<evidence type="ECO:0000313" key="1">
    <source>
        <dbReference type="EMBL" id="PQJ81930.1"/>
    </source>
</evidence>
<dbReference type="EMBL" id="MSCM01000001">
    <property type="protein sequence ID" value="PQJ81930.1"/>
    <property type="molecule type" value="Genomic_DNA"/>
</dbReference>
<accession>A0A2S7WWE7</accession>
<dbReference type="AlphaFoldDB" id="A0A2S7WWE7"/>
<dbReference type="Proteomes" id="UP000239068">
    <property type="component" value="Unassembled WGS sequence"/>
</dbReference>
<sequence>MFAVFSQNNKVSFFIQDGTTITGIEQIYVTTQPKAQTTGSIYVKEKTVFYAGTNIAAKVIYLSNKKALSKNEKLITTLPKASIQAIKKETSFVMRSWSLKDIRDPRNIWLYKGNGLDIAVIIAQQQPKVAAKVKKQTNQTQLILQRFFKDNKRIVYTNYYINLHHKIPVLSGYYSLPPPF</sequence>
<evidence type="ECO:0000313" key="2">
    <source>
        <dbReference type="Proteomes" id="UP000239068"/>
    </source>
</evidence>
<keyword evidence="2" id="KW-1185">Reference proteome</keyword>
<gene>
    <name evidence="1" type="ORF">BTO16_04795</name>
</gene>
<reference evidence="1 2" key="1">
    <citation type="submission" date="2016-12" db="EMBL/GenBank/DDBJ databases">
        <title>Trade-off between light-utilization and light-protection in marine flavobacteria.</title>
        <authorList>
            <person name="Kumagai Y."/>
            <person name="Yoshizawa S."/>
            <person name="Kogure K."/>
            <person name="Iwasaki W."/>
        </authorList>
    </citation>
    <scope>NUCLEOTIDE SEQUENCE [LARGE SCALE GENOMIC DNA]</scope>
    <source>
        <strain evidence="1 2">ATCC 43844</strain>
    </source>
</reference>
<comment type="caution">
    <text evidence="1">The sequence shown here is derived from an EMBL/GenBank/DDBJ whole genome shotgun (WGS) entry which is preliminary data.</text>
</comment>
<proteinExistence type="predicted"/>